<reference evidence="2 3" key="1">
    <citation type="submission" date="2011-06" db="EMBL/GenBank/DDBJ databases">
        <title>The draft genome of Thiocapsa marina 5811.</title>
        <authorList>
            <consortium name="US DOE Joint Genome Institute (JGI-PGF)"/>
            <person name="Lucas S."/>
            <person name="Han J."/>
            <person name="Cheng J.-F."/>
            <person name="Goodwin L."/>
            <person name="Pitluck S."/>
            <person name="Peters L."/>
            <person name="Land M.L."/>
            <person name="Hauser L."/>
            <person name="Vogl K."/>
            <person name="Liu Z."/>
            <person name="Imhoff J."/>
            <person name="Thiel V."/>
            <person name="Frigaard N.-U."/>
            <person name="Bryant D."/>
            <person name="Woyke T.J."/>
        </authorList>
    </citation>
    <scope>NUCLEOTIDE SEQUENCE [LARGE SCALE GENOMIC DNA]</scope>
    <source>
        <strain evidence="2 3">5811</strain>
    </source>
</reference>
<name>F9U5V9_9GAMM</name>
<feature type="domain" description="HNH nuclease" evidence="1">
    <location>
        <begin position="194"/>
        <end position="247"/>
    </location>
</feature>
<dbReference type="AlphaFoldDB" id="F9U5V9"/>
<keyword evidence="3" id="KW-1185">Reference proteome</keyword>
<dbReference type="eggNOG" id="COG3440">
    <property type="taxonomic scope" value="Bacteria"/>
</dbReference>
<sequence>MDNRKTWLNRLANLNVARTERRGLAPHKPLMLLTIMDMIEDGIIATRWIAYSPELFFRFSCYWDVVYHRQLNRPDMRLPFHALGGPRDRIWERFTDERQQSRARETTRLCHMDESFWNALQDPDFRRAARIQLVATYFEPGEQIALCEQLGIPEPTTEAIAIIKQDAAEYRKTLAKGRDSKFRISVLTGYQFTCALTGYRLCTTKEYLVEAAHIHQHADSGDDDPRNGLALTPDAHWMFDRGLWTVDFQEGNYLVRVAHGQFEEASPLGRNLVEHHGERLYLPGTRGLRPDPKRLAWHRKSVFVGSGD</sequence>
<dbReference type="Pfam" id="PF13391">
    <property type="entry name" value="HNH_2"/>
    <property type="match status" value="1"/>
</dbReference>
<dbReference type="InterPro" id="IPR003615">
    <property type="entry name" value="HNH_nuc"/>
</dbReference>
<evidence type="ECO:0000313" key="2">
    <source>
        <dbReference type="EMBL" id="EGV20532.1"/>
    </source>
</evidence>
<dbReference type="EMBL" id="AFWV01000001">
    <property type="protein sequence ID" value="EGV20532.1"/>
    <property type="molecule type" value="Genomic_DNA"/>
</dbReference>
<proteinExistence type="predicted"/>
<dbReference type="Proteomes" id="UP000005459">
    <property type="component" value="Unassembled WGS sequence"/>
</dbReference>
<dbReference type="RefSeq" id="WP_007191188.1">
    <property type="nucleotide sequence ID" value="NZ_AFWV01000001.1"/>
</dbReference>
<organism evidence="2 3">
    <name type="scientific">Thiocapsa marina 5811</name>
    <dbReference type="NCBI Taxonomy" id="768671"/>
    <lineage>
        <taxon>Bacteria</taxon>
        <taxon>Pseudomonadati</taxon>
        <taxon>Pseudomonadota</taxon>
        <taxon>Gammaproteobacteria</taxon>
        <taxon>Chromatiales</taxon>
        <taxon>Chromatiaceae</taxon>
        <taxon>Thiocapsa</taxon>
    </lineage>
</organism>
<accession>F9U5V9</accession>
<dbReference type="STRING" id="768671.ThimaDRAFT_0310"/>
<dbReference type="InterPro" id="IPR011396">
    <property type="entry name" value="PT_DNA_restrict"/>
</dbReference>
<evidence type="ECO:0000313" key="3">
    <source>
        <dbReference type="Proteomes" id="UP000005459"/>
    </source>
</evidence>
<evidence type="ECO:0000259" key="1">
    <source>
        <dbReference type="Pfam" id="PF13391"/>
    </source>
</evidence>
<protein>
    <recommendedName>
        <fullName evidence="1">HNH nuclease domain-containing protein</fullName>
    </recommendedName>
</protein>
<gene>
    <name evidence="2" type="ORF">ThimaDRAFT_0310</name>
</gene>
<dbReference type="PIRSF" id="PIRSF030850">
    <property type="entry name" value="UCP030850"/>
    <property type="match status" value="1"/>
</dbReference>
<dbReference type="OrthoDB" id="529575at2"/>